<dbReference type="SUPFAM" id="SSF53474">
    <property type="entry name" value="alpha/beta-Hydrolases"/>
    <property type="match status" value="1"/>
</dbReference>
<dbReference type="InterPro" id="IPR002469">
    <property type="entry name" value="Peptidase_S9B_N"/>
</dbReference>
<dbReference type="Proteomes" id="UP000309016">
    <property type="component" value="Chromosome"/>
</dbReference>
<dbReference type="Gene3D" id="3.40.50.1820">
    <property type="entry name" value="alpha/beta hydrolase"/>
    <property type="match status" value="1"/>
</dbReference>
<dbReference type="GO" id="GO:0008236">
    <property type="term" value="F:serine-type peptidase activity"/>
    <property type="evidence" value="ECO:0007669"/>
    <property type="project" value="InterPro"/>
</dbReference>
<evidence type="ECO:0000259" key="3">
    <source>
        <dbReference type="Pfam" id="PF00326"/>
    </source>
</evidence>
<protein>
    <submittedName>
        <fullName evidence="5">S9 family peptidase</fullName>
    </submittedName>
</protein>
<dbReference type="SUPFAM" id="SSF82171">
    <property type="entry name" value="DPP6 N-terminal domain-like"/>
    <property type="match status" value="1"/>
</dbReference>
<dbReference type="RefSeq" id="WP_139067199.1">
    <property type="nucleotide sequence ID" value="NZ_CP040812.1"/>
</dbReference>
<dbReference type="Pfam" id="PF00930">
    <property type="entry name" value="DPPIV_N"/>
    <property type="match status" value="1"/>
</dbReference>
<dbReference type="InterPro" id="IPR001375">
    <property type="entry name" value="Peptidase_S9_cat"/>
</dbReference>
<feature type="domain" description="Peptidase S9 prolyl oligopeptidase catalytic" evidence="3">
    <location>
        <begin position="547"/>
        <end position="740"/>
    </location>
</feature>
<feature type="domain" description="Dipeptidylpeptidase IV N-terminal" evidence="4">
    <location>
        <begin position="125"/>
        <end position="461"/>
    </location>
</feature>
<dbReference type="Gene3D" id="2.140.10.30">
    <property type="entry name" value="Dipeptidylpeptidase IV, N-terminal domain"/>
    <property type="match status" value="1"/>
</dbReference>
<evidence type="ECO:0000256" key="2">
    <source>
        <dbReference type="SAM" id="SignalP"/>
    </source>
</evidence>
<evidence type="ECO:0000256" key="1">
    <source>
        <dbReference type="SAM" id="Coils"/>
    </source>
</evidence>
<feature type="coiled-coil region" evidence="1">
    <location>
        <begin position="93"/>
        <end position="156"/>
    </location>
</feature>
<name>A0A5B7X670_9FLAO</name>
<dbReference type="InterPro" id="IPR029058">
    <property type="entry name" value="AB_hydrolase_fold"/>
</dbReference>
<sequence length="752" mass="86230">MKKTLFLCFSLLFIFYGKTFAQKEKMAPEVYEQALSYTWSKLGKKVYNLNPEVKWNTDDSGIWFVHSSDVGRQYREMEVKDITQNPLFDHQKMAAALAENSSEEIKAEDLKLENLKVSKDNLEFRFDKKTYIWDRKAEALSEKENERKNENRLESESPDGKWVAFRKQHNLYLREKATGEEFQLSKDGEKNYDYAGSYGWSDLIYGEGGPHPENFYVQWSADSRFLATQVSDVRKAQKMYLLNNAIDSLYRPQLAGYYRGSPGDTNMVMVKPVIFNVDQKNEVKTKLPTNTHINTVTIRFGEEPNTAYAQWAERGFQKQVVQKLDLEKQVEEEIWEETSNTSIDNFEFRPLKKTGKILILSEKSGWKQLYLVEEKTGKSTPLTNGEFVVNSIVKVDDKTGRIYFMASGIYPDLNPYHQKLYTVKEGEKMKLLTPEKQHHQVDLSGDLKYFVDEISSVETPTRVVLRDLDSGKILTDIISPDVSKAVAEGWEAPQTFSITGKDGKTPIYGAVWKPTNFDPNKKYPVIDATYTGPHTQVFPKSFDRAFSHQAMAELGFLVIAVDGLGTAGRSKSFREVSYKDMGDNLRDHVLAIRHLGEQYSWVDTTRVGIFGHSAGGYDTGRALLAFPEFYKVGVASSGDHDFRMEKAWWPEMYMGWPVDEKYEEVSNITNARNLQGKLMLVHGGMDENVNPSATFKLAEALIKAGKDFELVILPSQPHGYSGEASNFFNKKRWNYFIQHLLDKEPGWDYNFE</sequence>
<keyword evidence="1" id="KW-0175">Coiled coil</keyword>
<evidence type="ECO:0000259" key="4">
    <source>
        <dbReference type="Pfam" id="PF00930"/>
    </source>
</evidence>
<reference evidence="5 6" key="1">
    <citation type="submission" date="2019-06" db="EMBL/GenBank/DDBJ databases">
        <title>Complete genome sequence of Antarcticibacterium flavum KCTC 52984T from an Antarctic marine sediment.</title>
        <authorList>
            <person name="Lee Y.M."/>
            <person name="Shin S.C."/>
        </authorList>
    </citation>
    <scope>NUCLEOTIDE SEQUENCE [LARGE SCALE GENOMIC DNA]</scope>
    <source>
        <strain evidence="5 6">KCTC 52984</strain>
    </source>
</reference>
<accession>A0A5B7X670</accession>
<feature type="chain" id="PRO_5023031220" evidence="2">
    <location>
        <begin position="22"/>
        <end position="752"/>
    </location>
</feature>
<evidence type="ECO:0000313" key="5">
    <source>
        <dbReference type="EMBL" id="QCY70630.1"/>
    </source>
</evidence>
<dbReference type="AlphaFoldDB" id="A0A5B7X670"/>
<dbReference type="KEGG" id="afla:FHG64_15170"/>
<dbReference type="GO" id="GO:0006508">
    <property type="term" value="P:proteolysis"/>
    <property type="evidence" value="ECO:0007669"/>
    <property type="project" value="InterPro"/>
</dbReference>
<organism evidence="5 6">
    <name type="scientific">Antarcticibacterium flavum</name>
    <dbReference type="NCBI Taxonomy" id="2058175"/>
    <lineage>
        <taxon>Bacteria</taxon>
        <taxon>Pseudomonadati</taxon>
        <taxon>Bacteroidota</taxon>
        <taxon>Flavobacteriia</taxon>
        <taxon>Flavobacteriales</taxon>
        <taxon>Flavobacteriaceae</taxon>
        <taxon>Antarcticibacterium</taxon>
    </lineage>
</organism>
<proteinExistence type="predicted"/>
<evidence type="ECO:0000313" key="6">
    <source>
        <dbReference type="Proteomes" id="UP000309016"/>
    </source>
</evidence>
<dbReference type="InterPro" id="IPR050278">
    <property type="entry name" value="Serine_Prot_S9B/DPPIV"/>
</dbReference>
<feature type="signal peptide" evidence="2">
    <location>
        <begin position="1"/>
        <end position="21"/>
    </location>
</feature>
<dbReference type="OrthoDB" id="9812921at2"/>
<dbReference type="PANTHER" id="PTHR11731">
    <property type="entry name" value="PROTEASE FAMILY S9B,C DIPEPTIDYL-PEPTIDASE IV-RELATED"/>
    <property type="match status" value="1"/>
</dbReference>
<dbReference type="Pfam" id="PF00326">
    <property type="entry name" value="Peptidase_S9"/>
    <property type="match status" value="1"/>
</dbReference>
<keyword evidence="6" id="KW-1185">Reference proteome</keyword>
<keyword evidence="2" id="KW-0732">Signal</keyword>
<gene>
    <name evidence="5" type="ORF">FHG64_15170</name>
</gene>
<dbReference type="EMBL" id="CP040812">
    <property type="protein sequence ID" value="QCY70630.1"/>
    <property type="molecule type" value="Genomic_DNA"/>
</dbReference>